<evidence type="ECO:0000256" key="5">
    <source>
        <dbReference type="SAM" id="MobiDB-lite"/>
    </source>
</evidence>
<dbReference type="PRINTS" id="PR00775">
    <property type="entry name" value="HEATSHOCK90"/>
</dbReference>
<evidence type="ECO:0000256" key="1">
    <source>
        <dbReference type="ARBA" id="ARBA00008239"/>
    </source>
</evidence>
<dbReference type="PANTHER" id="PTHR11528">
    <property type="entry name" value="HEAT SHOCK PROTEIN 90 FAMILY MEMBER"/>
    <property type="match status" value="1"/>
</dbReference>
<accession>A0A6A4GRC4</accession>
<dbReference type="SUPFAM" id="SSF55874">
    <property type="entry name" value="ATPase domain of HSP90 chaperone/DNA topoisomerase II/histidine kinase"/>
    <property type="match status" value="1"/>
</dbReference>
<dbReference type="AlphaFoldDB" id="A0A6A4GRC4"/>
<dbReference type="Proteomes" id="UP000799118">
    <property type="component" value="Unassembled WGS sequence"/>
</dbReference>
<sequence length="399" mass="44863">MLINLFSLMLHSIFSRINPLLIIDLDRHSFISTCVKSIVHLSPKDSREEIRIGMDRASASKNLRAFPVGSPVPVLHSSLSGSIKLEDYRDATATRMTRAEIIQMTWIRIRHRLFIRRLNLNGFNGALLRMVGSPVFLSVLDTGKNLIIRLIPNKEVRILSIINTGIGMIKADMVNNLGTIAKSGTKGFMEALSSGTDISMISQFSVGFYSAYLVAERVQVIFKRNDNVNNTVNPPLGCGTKIRLYLKETQLEYLEEKKDIGVEDEEAEAEADAEDKPKIEEAEDEDDKPKDKKMKKIKEVETTNEELNKTKPIWTHSSVIVIYAKATVADKIDVTPCDLLNGLLNSLLNWGGNINFVSHCIIIMHIIYENNSNSHSYIGLVYNHVLPEPVVKRVVRSME</sequence>
<dbReference type="OrthoDB" id="28737at2759"/>
<dbReference type="GO" id="GO:0051082">
    <property type="term" value="F:unfolded protein binding"/>
    <property type="evidence" value="ECO:0007669"/>
    <property type="project" value="InterPro"/>
</dbReference>
<feature type="compositionally biased region" description="Acidic residues" evidence="5">
    <location>
        <begin position="262"/>
        <end position="273"/>
    </location>
</feature>
<feature type="region of interest" description="Disordered" evidence="5">
    <location>
        <begin position="257"/>
        <end position="297"/>
    </location>
</feature>
<evidence type="ECO:0000256" key="4">
    <source>
        <dbReference type="ARBA" id="ARBA00023186"/>
    </source>
</evidence>
<evidence type="ECO:0000313" key="7">
    <source>
        <dbReference type="Proteomes" id="UP000799118"/>
    </source>
</evidence>
<keyword evidence="3" id="KW-0067">ATP-binding</keyword>
<evidence type="ECO:0008006" key="8">
    <source>
        <dbReference type="Google" id="ProtNLM"/>
    </source>
</evidence>
<dbReference type="InterPro" id="IPR001404">
    <property type="entry name" value="Hsp90_fam"/>
</dbReference>
<dbReference type="GO" id="GO:0140662">
    <property type="term" value="F:ATP-dependent protein folding chaperone"/>
    <property type="evidence" value="ECO:0007669"/>
    <property type="project" value="InterPro"/>
</dbReference>
<dbReference type="InterPro" id="IPR036890">
    <property type="entry name" value="HATPase_C_sf"/>
</dbReference>
<evidence type="ECO:0000256" key="3">
    <source>
        <dbReference type="ARBA" id="ARBA00022840"/>
    </source>
</evidence>
<protein>
    <recommendedName>
        <fullName evidence="8">HSP90-domain-containing protein</fullName>
    </recommendedName>
</protein>
<reference evidence="6" key="1">
    <citation type="journal article" date="2019" name="Environ. Microbiol.">
        <title>Fungal ecological strategies reflected in gene transcription - a case study of two litter decomposers.</title>
        <authorList>
            <person name="Barbi F."/>
            <person name="Kohler A."/>
            <person name="Barry K."/>
            <person name="Baskaran P."/>
            <person name="Daum C."/>
            <person name="Fauchery L."/>
            <person name="Ihrmark K."/>
            <person name="Kuo A."/>
            <person name="LaButti K."/>
            <person name="Lipzen A."/>
            <person name="Morin E."/>
            <person name="Grigoriev I.V."/>
            <person name="Henrissat B."/>
            <person name="Lindahl B."/>
            <person name="Martin F."/>
        </authorList>
    </citation>
    <scope>NUCLEOTIDE SEQUENCE</scope>
    <source>
        <strain evidence="6">JB14</strain>
    </source>
</reference>
<keyword evidence="7" id="KW-1185">Reference proteome</keyword>
<keyword evidence="2" id="KW-0547">Nucleotide-binding</keyword>
<evidence type="ECO:0000256" key="2">
    <source>
        <dbReference type="ARBA" id="ARBA00022741"/>
    </source>
</evidence>
<dbReference type="Gene3D" id="3.30.565.10">
    <property type="entry name" value="Histidine kinase-like ATPase, C-terminal domain"/>
    <property type="match status" value="1"/>
</dbReference>
<name>A0A6A4GRC4_9AGAR</name>
<dbReference type="EMBL" id="ML769780">
    <property type="protein sequence ID" value="KAE9387795.1"/>
    <property type="molecule type" value="Genomic_DNA"/>
</dbReference>
<dbReference type="Pfam" id="PF00183">
    <property type="entry name" value="HSP90"/>
    <property type="match status" value="1"/>
</dbReference>
<proteinExistence type="inferred from homology"/>
<gene>
    <name evidence="6" type="ORF">BT96DRAFT_1076820</name>
</gene>
<dbReference type="InterPro" id="IPR020575">
    <property type="entry name" value="Hsp90_N"/>
</dbReference>
<keyword evidence="4" id="KW-0143">Chaperone</keyword>
<evidence type="ECO:0000313" key="6">
    <source>
        <dbReference type="EMBL" id="KAE9387795.1"/>
    </source>
</evidence>
<dbReference type="GO" id="GO:0005524">
    <property type="term" value="F:ATP binding"/>
    <property type="evidence" value="ECO:0007669"/>
    <property type="project" value="UniProtKB-KW"/>
</dbReference>
<comment type="similarity">
    <text evidence="1">Belongs to the heat shock protein 90 family.</text>
</comment>
<organism evidence="6 7">
    <name type="scientific">Gymnopus androsaceus JB14</name>
    <dbReference type="NCBI Taxonomy" id="1447944"/>
    <lineage>
        <taxon>Eukaryota</taxon>
        <taxon>Fungi</taxon>
        <taxon>Dikarya</taxon>
        <taxon>Basidiomycota</taxon>
        <taxon>Agaricomycotina</taxon>
        <taxon>Agaricomycetes</taxon>
        <taxon>Agaricomycetidae</taxon>
        <taxon>Agaricales</taxon>
        <taxon>Marasmiineae</taxon>
        <taxon>Omphalotaceae</taxon>
        <taxon>Gymnopus</taxon>
    </lineage>
</organism>
<dbReference type="GO" id="GO:0016887">
    <property type="term" value="F:ATP hydrolysis activity"/>
    <property type="evidence" value="ECO:0007669"/>
    <property type="project" value="InterPro"/>
</dbReference>